<gene>
    <name evidence="1" type="ORF">P857_756</name>
</gene>
<evidence type="ECO:0000313" key="2">
    <source>
        <dbReference type="Proteomes" id="UP000018951"/>
    </source>
</evidence>
<proteinExistence type="predicted"/>
<evidence type="ECO:0000313" key="1">
    <source>
        <dbReference type="EMBL" id="ETO91262.1"/>
    </source>
</evidence>
<dbReference type="EMBL" id="AXCJ01000008">
    <property type="protein sequence ID" value="ETO91262.1"/>
    <property type="molecule type" value="Genomic_DNA"/>
</dbReference>
<sequence length="39" mass="4523">MSSLNGNVDNNQVHKMDMQYIISNNPKYGLPMKMQHNET</sequence>
<dbReference type="STRING" id="1401685.P857_756"/>
<dbReference type="AlphaFoldDB" id="W2V0U3"/>
<protein>
    <submittedName>
        <fullName evidence="1">Uncharacterized protein</fullName>
    </submittedName>
</protein>
<organism evidence="1 2">
    <name type="scientific">Candidatus Xenolissoclinum pacificiensis L6</name>
    <dbReference type="NCBI Taxonomy" id="1401685"/>
    <lineage>
        <taxon>Bacteria</taxon>
        <taxon>Pseudomonadati</taxon>
        <taxon>Pseudomonadota</taxon>
        <taxon>Alphaproteobacteria</taxon>
        <taxon>Rickettsiales</taxon>
        <taxon>Anaplasmataceae</taxon>
        <taxon>Candidatus Xenolissoclinum</taxon>
    </lineage>
</organism>
<name>W2V0U3_9RICK</name>
<comment type="caution">
    <text evidence="1">The sequence shown here is derived from an EMBL/GenBank/DDBJ whole genome shotgun (WGS) entry which is preliminary data.</text>
</comment>
<dbReference type="Proteomes" id="UP000018951">
    <property type="component" value="Unassembled WGS sequence"/>
</dbReference>
<accession>W2V0U3</accession>
<reference evidence="1 2" key="1">
    <citation type="journal article" date="2013" name="PLoS ONE">
        <title>Bacterial endosymbiosis in a chordate host: long-term co-evolution and conservation of secondary metabolism.</title>
        <authorList>
            <person name="Kwan J.C."/>
            <person name="Schmidt E.W."/>
        </authorList>
    </citation>
    <scope>NUCLEOTIDE SEQUENCE [LARGE SCALE GENOMIC DNA]</scope>
    <source>
        <strain evidence="2">L6</strain>
    </source>
</reference>
<keyword evidence="2" id="KW-1185">Reference proteome</keyword>